<evidence type="ECO:0008006" key="6">
    <source>
        <dbReference type="Google" id="ProtNLM"/>
    </source>
</evidence>
<reference evidence="4" key="1">
    <citation type="submission" date="2020-05" db="UniProtKB">
        <authorList>
            <consortium name="EnsemblMetazoa"/>
        </authorList>
    </citation>
    <scope>IDENTIFICATION</scope>
    <source>
        <strain evidence="4">TTRI</strain>
    </source>
</reference>
<accession>A0A1A9VKS0</accession>
<evidence type="ECO:0000256" key="2">
    <source>
        <dbReference type="ARBA" id="ARBA00023180"/>
    </source>
</evidence>
<comment type="similarity">
    <text evidence="1">Belongs to the GILT family.</text>
</comment>
<dbReference type="PANTHER" id="PTHR13234:SF68">
    <property type="entry name" value="GH19763P"/>
    <property type="match status" value="1"/>
</dbReference>
<dbReference type="Proteomes" id="UP000078200">
    <property type="component" value="Unassembled WGS sequence"/>
</dbReference>
<dbReference type="EnsemblMetazoa" id="GAUT039950-RA">
    <property type="protein sequence ID" value="GAUT039950-PA"/>
    <property type="gene ID" value="GAUT039950"/>
</dbReference>
<keyword evidence="5" id="KW-1185">Reference proteome</keyword>
<evidence type="ECO:0000313" key="5">
    <source>
        <dbReference type="Proteomes" id="UP000078200"/>
    </source>
</evidence>
<keyword evidence="2" id="KW-0325">Glycoprotein</keyword>
<proteinExistence type="inferred from homology"/>
<protein>
    <recommendedName>
        <fullName evidence="6">Gamma-interferon inducible lysosomal thiol reductase</fullName>
    </recommendedName>
</protein>
<keyword evidence="3" id="KW-0732">Signal</keyword>
<evidence type="ECO:0000313" key="4">
    <source>
        <dbReference type="EnsemblMetazoa" id="GAUT039950-PA"/>
    </source>
</evidence>
<feature type="chain" id="PRO_5008399456" description="Gamma-interferon inducible lysosomal thiol reductase" evidence="3">
    <location>
        <begin position="24"/>
        <end position="212"/>
    </location>
</feature>
<name>A0A1A9VKS0_GLOAU</name>
<dbReference type="PANTHER" id="PTHR13234">
    <property type="entry name" value="GAMMA-INTERFERON INDUCIBLE LYSOSOMAL THIOL REDUCTASE GILT"/>
    <property type="match status" value="1"/>
</dbReference>
<dbReference type="STRING" id="7395.A0A1A9VKS0"/>
<dbReference type="Pfam" id="PF03227">
    <property type="entry name" value="GILT"/>
    <property type="match status" value="1"/>
</dbReference>
<dbReference type="InterPro" id="IPR004911">
    <property type="entry name" value="Interferon-induced_GILT"/>
</dbReference>
<evidence type="ECO:0000256" key="1">
    <source>
        <dbReference type="ARBA" id="ARBA00005679"/>
    </source>
</evidence>
<dbReference type="VEuPathDB" id="VectorBase:GAUT039950"/>
<sequence>MFYFKKSTIFLCLCVMVSNISLAFVENPDKQKLNILILYESLCPDSKQFMQNQLGPNYESLKDFIDIKLVPFGKSNSFDNGLQFFCQHGPTECMGNRQQSCVLHQSQDTAAQVKFAVCQMTKLDTSSIKECSELAGLSSDINQCMNSETGTLLQLEAERITHSYAPNFIPTIIYNAVFEQQLQDNSIRDFRGTVCYLLQKRGDISFHDELCQ</sequence>
<dbReference type="AlphaFoldDB" id="A0A1A9VKS0"/>
<organism evidence="4 5">
    <name type="scientific">Glossina austeni</name>
    <name type="common">Savannah tsetse fly</name>
    <dbReference type="NCBI Taxonomy" id="7395"/>
    <lineage>
        <taxon>Eukaryota</taxon>
        <taxon>Metazoa</taxon>
        <taxon>Ecdysozoa</taxon>
        <taxon>Arthropoda</taxon>
        <taxon>Hexapoda</taxon>
        <taxon>Insecta</taxon>
        <taxon>Pterygota</taxon>
        <taxon>Neoptera</taxon>
        <taxon>Endopterygota</taxon>
        <taxon>Diptera</taxon>
        <taxon>Brachycera</taxon>
        <taxon>Muscomorpha</taxon>
        <taxon>Hippoboscoidea</taxon>
        <taxon>Glossinidae</taxon>
        <taxon>Glossina</taxon>
    </lineage>
</organism>
<dbReference type="GO" id="GO:0016671">
    <property type="term" value="F:oxidoreductase activity, acting on a sulfur group of donors, disulfide as acceptor"/>
    <property type="evidence" value="ECO:0007669"/>
    <property type="project" value="InterPro"/>
</dbReference>
<evidence type="ECO:0000256" key="3">
    <source>
        <dbReference type="SAM" id="SignalP"/>
    </source>
</evidence>
<feature type="signal peptide" evidence="3">
    <location>
        <begin position="1"/>
        <end position="23"/>
    </location>
</feature>